<name>G9B1J0_9CAUD</name>
<protein>
    <submittedName>
        <fullName evidence="1">Gp89</fullName>
    </submittedName>
</protein>
<dbReference type="KEGG" id="vg:11536745"/>
<keyword evidence="2" id="KW-1185">Reference proteome</keyword>
<proteinExistence type="predicted"/>
<evidence type="ECO:0000313" key="2">
    <source>
        <dbReference type="Proteomes" id="UP000005445"/>
    </source>
</evidence>
<dbReference type="EMBL" id="HM144387">
    <property type="protein sequence ID" value="ADH03235.1"/>
    <property type="molecule type" value="Genomic_DNA"/>
</dbReference>
<dbReference type="Proteomes" id="UP000005445">
    <property type="component" value="Segment"/>
</dbReference>
<sequence length="50" mass="5651">MGKIEKLVKDMSNISKIDISQASWGDLVELSSYVNVLKDRIDEEVEVRIG</sequence>
<reference evidence="1 2" key="1">
    <citation type="submission" date="2013-01" db="EMBL/GenBank/DDBJ databases">
        <title>Large myovirus of Bacillus.</title>
        <authorList>
            <person name="Klumpp J."/>
            <person name="Beyer W."/>
            <person name="Loessner M.J."/>
        </authorList>
    </citation>
    <scope>NUCLEOTIDE SEQUENCE [LARGE SCALE GENOMIC DNA]</scope>
</reference>
<dbReference type="GeneID" id="11536745"/>
<evidence type="ECO:0000313" key="1">
    <source>
        <dbReference type="EMBL" id="ADH03235.1"/>
    </source>
</evidence>
<dbReference type="OrthoDB" id="41457at10239"/>
<organism evidence="1 2">
    <name type="scientific">Bacillus phage W.Ph</name>
    <dbReference type="NCBI Taxonomy" id="764595"/>
    <lineage>
        <taxon>Viruses</taxon>
        <taxon>Duplodnaviria</taxon>
        <taxon>Heunggongvirae</taxon>
        <taxon>Uroviricota</taxon>
        <taxon>Caudoviricetes</taxon>
        <taxon>Herelleviridae</taxon>
        <taxon>Bastillevirinae</taxon>
        <taxon>Wphvirus</taxon>
        <taxon>Wphvirus WPh</taxon>
    </lineage>
</organism>
<accession>G9B1J0</accession>
<dbReference type="RefSeq" id="YP_004957104.1">
    <property type="nucleotide sequence ID" value="NC_016563.1"/>
</dbReference>